<reference evidence="2" key="2">
    <citation type="submission" date="2021-04" db="EMBL/GenBank/DDBJ databases">
        <authorList>
            <person name="Gilroy R."/>
        </authorList>
    </citation>
    <scope>NUCLEOTIDE SEQUENCE</scope>
    <source>
        <strain evidence="2">ChiGjej6B6-14162</strain>
    </source>
</reference>
<sequence>MATQIRSCPLSRLTVGSASDFHTNVYAAITTATPAALHIETLEPAYKTAVDRLCSVVNRKRSYVSTATLERLDDRRDTGSRVVFNLLDAYLKSLVEERAAASERLLAQLSSYKNLERHEYSKQSAELRGMLAVLEAAENAADVETLSIGPDIEALREVADQFEAAFKAKAAEASAYADQSDLDSKTLASDAAKAYENIVQIVNAYAIVQPTDELLGFINEVNGFVEVYARIANGSTSGGTSPEPAPGEDTGGEGTGGDGSDDGGTPEDI</sequence>
<evidence type="ECO:0000313" key="3">
    <source>
        <dbReference type="Proteomes" id="UP000886740"/>
    </source>
</evidence>
<name>A0A9D1X6L5_9BACT</name>
<dbReference type="Pfam" id="PF19775">
    <property type="entry name" value="DUF6261"/>
    <property type="match status" value="1"/>
</dbReference>
<feature type="region of interest" description="Disordered" evidence="1">
    <location>
        <begin position="233"/>
        <end position="269"/>
    </location>
</feature>
<protein>
    <submittedName>
        <fullName evidence="2">Uncharacterized protein</fullName>
    </submittedName>
</protein>
<comment type="caution">
    <text evidence="2">The sequence shown here is derived from an EMBL/GenBank/DDBJ whole genome shotgun (WGS) entry which is preliminary data.</text>
</comment>
<accession>A0A9D1X6L5</accession>
<evidence type="ECO:0000313" key="2">
    <source>
        <dbReference type="EMBL" id="HIX73477.1"/>
    </source>
</evidence>
<gene>
    <name evidence="2" type="ORF">H9977_00225</name>
</gene>
<dbReference type="AlphaFoldDB" id="A0A9D1X6L5"/>
<evidence type="ECO:0000256" key="1">
    <source>
        <dbReference type="SAM" id="MobiDB-lite"/>
    </source>
</evidence>
<reference evidence="2" key="1">
    <citation type="journal article" date="2021" name="PeerJ">
        <title>Extensive microbial diversity within the chicken gut microbiome revealed by metagenomics and culture.</title>
        <authorList>
            <person name="Gilroy R."/>
            <person name="Ravi A."/>
            <person name="Getino M."/>
            <person name="Pursley I."/>
            <person name="Horton D.L."/>
            <person name="Alikhan N.F."/>
            <person name="Baker D."/>
            <person name="Gharbi K."/>
            <person name="Hall N."/>
            <person name="Watson M."/>
            <person name="Adriaenssens E.M."/>
            <person name="Foster-Nyarko E."/>
            <person name="Jarju S."/>
            <person name="Secka A."/>
            <person name="Antonio M."/>
            <person name="Oren A."/>
            <person name="Chaudhuri R.R."/>
            <person name="La Ragione R."/>
            <person name="Hildebrand F."/>
            <person name="Pallen M.J."/>
        </authorList>
    </citation>
    <scope>NUCLEOTIDE SEQUENCE</scope>
    <source>
        <strain evidence="2">ChiGjej6B6-14162</strain>
    </source>
</reference>
<dbReference type="InterPro" id="IPR046228">
    <property type="entry name" value="DUF6261"/>
</dbReference>
<organism evidence="2 3">
    <name type="scientific">Candidatus Parabacteroides intestinipullorum</name>
    <dbReference type="NCBI Taxonomy" id="2838723"/>
    <lineage>
        <taxon>Bacteria</taxon>
        <taxon>Pseudomonadati</taxon>
        <taxon>Bacteroidota</taxon>
        <taxon>Bacteroidia</taxon>
        <taxon>Bacteroidales</taxon>
        <taxon>Tannerellaceae</taxon>
        <taxon>Parabacteroides</taxon>
    </lineage>
</organism>
<dbReference type="Proteomes" id="UP000886740">
    <property type="component" value="Unassembled WGS sequence"/>
</dbReference>
<proteinExistence type="predicted"/>
<dbReference type="EMBL" id="DXEL01000003">
    <property type="protein sequence ID" value="HIX73477.1"/>
    <property type="molecule type" value="Genomic_DNA"/>
</dbReference>
<feature type="compositionally biased region" description="Acidic residues" evidence="1">
    <location>
        <begin position="259"/>
        <end position="269"/>
    </location>
</feature>